<keyword evidence="2" id="KW-0808">Transferase</keyword>
<organism evidence="2 3">
    <name type="scientific">Neobacillus sedimentimangrovi</name>
    <dbReference type="NCBI Taxonomy" id="2699460"/>
    <lineage>
        <taxon>Bacteria</taxon>
        <taxon>Bacillati</taxon>
        <taxon>Bacillota</taxon>
        <taxon>Bacilli</taxon>
        <taxon>Bacillales</taxon>
        <taxon>Bacillaceae</taxon>
        <taxon>Neobacillus</taxon>
    </lineage>
</organism>
<dbReference type="InterPro" id="IPR016181">
    <property type="entry name" value="Acyl_CoA_acyltransferase"/>
</dbReference>
<name>A0ABS8QIW6_9BACI</name>
<comment type="caution">
    <text evidence="2">The sequence shown here is derived from an EMBL/GenBank/DDBJ whole genome shotgun (WGS) entry which is preliminary data.</text>
</comment>
<dbReference type="Gene3D" id="3.40.630.30">
    <property type="match status" value="1"/>
</dbReference>
<accession>A0ABS8QIW6</accession>
<dbReference type="EC" id="2.3.1.-" evidence="2"/>
<dbReference type="PANTHER" id="PTHR39173">
    <property type="entry name" value="ACETYLTRANSFERASE"/>
    <property type="match status" value="1"/>
</dbReference>
<gene>
    <name evidence="2" type="ORF">LRS37_07650</name>
</gene>
<dbReference type="PANTHER" id="PTHR39173:SF1">
    <property type="entry name" value="ACETYLTRANSFERASE"/>
    <property type="match status" value="1"/>
</dbReference>
<dbReference type="Pfam" id="PF13302">
    <property type="entry name" value="Acetyltransf_3"/>
    <property type="match status" value="1"/>
</dbReference>
<evidence type="ECO:0000313" key="3">
    <source>
        <dbReference type="Proteomes" id="UP001162836"/>
    </source>
</evidence>
<dbReference type="RefSeq" id="WP_231314705.1">
    <property type="nucleotide sequence ID" value="NZ_JAJODE010000016.1"/>
</dbReference>
<dbReference type="SUPFAM" id="SSF55729">
    <property type="entry name" value="Acyl-CoA N-acyltransferases (Nat)"/>
    <property type="match status" value="1"/>
</dbReference>
<dbReference type="PROSITE" id="PS51186">
    <property type="entry name" value="GNAT"/>
    <property type="match status" value="1"/>
</dbReference>
<keyword evidence="2" id="KW-0012">Acyltransferase</keyword>
<feature type="domain" description="N-acetyltransferase" evidence="1">
    <location>
        <begin position="30"/>
        <end position="173"/>
    </location>
</feature>
<keyword evidence="3" id="KW-1185">Reference proteome</keyword>
<proteinExistence type="predicted"/>
<reference evidence="2 3" key="1">
    <citation type="journal article" date="2023" name="Antonie Van Leeuwenhoek">
        <title>Unveiling the genomic potential of a novel thermostable glycoside hydrolases producing Neobacillus sedimentimangrovi UE25.</title>
        <authorList>
            <person name="Ejaz U."/>
            <person name="Saleem F."/>
            <person name="Rashid R."/>
            <person name="Hasan K.A."/>
            <person name="Syed M.N."/>
            <person name="Sohail M."/>
        </authorList>
    </citation>
    <scope>NUCLEOTIDE SEQUENCE [LARGE SCALE GENOMIC DNA]</scope>
    <source>
        <strain evidence="2 3">UE25</strain>
    </source>
</reference>
<sequence>MEQLFLIRPSMDYESEYLAFYKEWKESGEVMIPWVISEDRSNFQAMIQFLLDSEQRKNIPSNWVPSSTFWLVNENKKVIGVVNIRHQLTEILFNSGGHIGYGIRPSERRKGYATKLLSLSLEKAKELALEKVLLVCDAKNIGSEKTILKNGGIPDTDFMKEDGTILKRYWIHL</sequence>
<evidence type="ECO:0000259" key="1">
    <source>
        <dbReference type="PROSITE" id="PS51186"/>
    </source>
</evidence>
<dbReference type="GO" id="GO:0016746">
    <property type="term" value="F:acyltransferase activity"/>
    <property type="evidence" value="ECO:0007669"/>
    <property type="project" value="UniProtKB-KW"/>
</dbReference>
<dbReference type="CDD" id="cd04301">
    <property type="entry name" value="NAT_SF"/>
    <property type="match status" value="1"/>
</dbReference>
<dbReference type="InterPro" id="IPR000182">
    <property type="entry name" value="GNAT_dom"/>
</dbReference>
<protein>
    <submittedName>
        <fullName evidence="2">GNAT family N-acetyltransferase</fullName>
        <ecNumber evidence="2">2.3.1.-</ecNumber>
    </submittedName>
</protein>
<evidence type="ECO:0000313" key="2">
    <source>
        <dbReference type="EMBL" id="MCD4838750.1"/>
    </source>
</evidence>
<dbReference type="EMBL" id="JAJODE010000016">
    <property type="protein sequence ID" value="MCD4838750.1"/>
    <property type="molecule type" value="Genomic_DNA"/>
</dbReference>
<dbReference type="Proteomes" id="UP001162836">
    <property type="component" value="Unassembled WGS sequence"/>
</dbReference>